<evidence type="ECO:0000256" key="5">
    <source>
        <dbReference type="ARBA" id="ARBA00023242"/>
    </source>
</evidence>
<dbReference type="PROSITE" id="PS50039">
    <property type="entry name" value="FORK_HEAD_3"/>
    <property type="match status" value="1"/>
</dbReference>
<dbReference type="GO" id="GO:0005634">
    <property type="term" value="C:nucleus"/>
    <property type="evidence" value="ECO:0007669"/>
    <property type="project" value="UniProtKB-SubCell"/>
</dbReference>
<protein>
    <submittedName>
        <fullName evidence="10">Uncharacterized protein</fullName>
    </submittedName>
</protein>
<dbReference type="PRINTS" id="PR00053">
    <property type="entry name" value="FORKHEAD"/>
</dbReference>
<comment type="subcellular location">
    <subcellularLocation>
        <location evidence="1 6">Nucleus</location>
    </subcellularLocation>
</comment>
<feature type="region of interest" description="Disordered" evidence="7">
    <location>
        <begin position="140"/>
        <end position="194"/>
    </location>
</feature>
<evidence type="ECO:0000256" key="3">
    <source>
        <dbReference type="ARBA" id="ARBA00023125"/>
    </source>
</evidence>
<dbReference type="PROSITE" id="PS00658">
    <property type="entry name" value="FORK_HEAD_2"/>
    <property type="match status" value="1"/>
</dbReference>
<comment type="caution">
    <text evidence="10">The sequence shown here is derived from an EMBL/GenBank/DDBJ whole genome shotgun (WGS) entry which is preliminary data.</text>
</comment>
<dbReference type="SUPFAM" id="SSF49879">
    <property type="entry name" value="SMAD/FHA domain"/>
    <property type="match status" value="1"/>
</dbReference>
<feature type="compositionally biased region" description="Basic and acidic residues" evidence="7">
    <location>
        <begin position="167"/>
        <end position="182"/>
    </location>
</feature>
<feature type="region of interest" description="Disordered" evidence="7">
    <location>
        <begin position="292"/>
        <end position="317"/>
    </location>
</feature>
<reference evidence="10" key="1">
    <citation type="submission" date="2020-12" db="EMBL/GenBank/DDBJ databases">
        <title>Metabolic potential, ecology and presence of endohyphal bacteria is reflected in genomic diversity of Mucoromycotina.</title>
        <authorList>
            <person name="Muszewska A."/>
            <person name="Okrasinska A."/>
            <person name="Steczkiewicz K."/>
            <person name="Drgas O."/>
            <person name="Orlowska M."/>
            <person name="Perlinska-Lenart U."/>
            <person name="Aleksandrzak-Piekarczyk T."/>
            <person name="Szatraj K."/>
            <person name="Zielenkiewicz U."/>
            <person name="Pilsyk S."/>
            <person name="Malc E."/>
            <person name="Mieczkowski P."/>
            <person name="Kruszewska J.S."/>
            <person name="Biernat P."/>
            <person name="Pawlowska J."/>
        </authorList>
    </citation>
    <scope>NUCLEOTIDE SEQUENCE</scope>
    <source>
        <strain evidence="10">WA0000017839</strain>
    </source>
</reference>
<keyword evidence="5 6" id="KW-0539">Nucleus</keyword>
<dbReference type="AlphaFoldDB" id="A0A8H7R2Y1"/>
<evidence type="ECO:0000256" key="1">
    <source>
        <dbReference type="ARBA" id="ARBA00004123"/>
    </source>
</evidence>
<evidence type="ECO:0000313" key="11">
    <source>
        <dbReference type="Proteomes" id="UP000603453"/>
    </source>
</evidence>
<dbReference type="CDD" id="cd20024">
    <property type="entry name" value="FH_FOXJ2-like"/>
    <property type="match status" value="1"/>
</dbReference>
<evidence type="ECO:0000256" key="2">
    <source>
        <dbReference type="ARBA" id="ARBA00023015"/>
    </source>
</evidence>
<dbReference type="Proteomes" id="UP000603453">
    <property type="component" value="Unassembled WGS sequence"/>
</dbReference>
<dbReference type="InterPro" id="IPR036388">
    <property type="entry name" value="WH-like_DNA-bd_sf"/>
</dbReference>
<dbReference type="FunFam" id="1.10.10.10:FF:000135">
    <property type="entry name" value="forkhead box protein G1"/>
    <property type="match status" value="1"/>
</dbReference>
<dbReference type="GO" id="GO:0000978">
    <property type="term" value="F:RNA polymerase II cis-regulatory region sequence-specific DNA binding"/>
    <property type="evidence" value="ECO:0007669"/>
    <property type="project" value="TreeGrafter"/>
</dbReference>
<evidence type="ECO:0000256" key="7">
    <source>
        <dbReference type="SAM" id="MobiDB-lite"/>
    </source>
</evidence>
<keyword evidence="3 6" id="KW-0238">DNA-binding</keyword>
<dbReference type="PROSITE" id="PS50006">
    <property type="entry name" value="FHA_DOMAIN"/>
    <property type="match status" value="1"/>
</dbReference>
<dbReference type="SMART" id="SM00339">
    <property type="entry name" value="FH"/>
    <property type="match status" value="1"/>
</dbReference>
<evidence type="ECO:0000256" key="4">
    <source>
        <dbReference type="ARBA" id="ARBA00023163"/>
    </source>
</evidence>
<dbReference type="InterPro" id="IPR030456">
    <property type="entry name" value="TF_fork_head_CS_2"/>
</dbReference>
<dbReference type="Pfam" id="PF00250">
    <property type="entry name" value="Forkhead"/>
    <property type="match status" value="1"/>
</dbReference>
<proteinExistence type="predicted"/>
<name>A0A8H7R2Y1_9FUNG</name>
<dbReference type="Gene3D" id="2.60.200.20">
    <property type="match status" value="1"/>
</dbReference>
<feature type="domain" description="FHA" evidence="8">
    <location>
        <begin position="41"/>
        <end position="96"/>
    </location>
</feature>
<dbReference type="InterPro" id="IPR018122">
    <property type="entry name" value="TF_fork_head_CS_1"/>
</dbReference>
<dbReference type="OrthoDB" id="5954824at2759"/>
<dbReference type="Gene3D" id="1.10.10.10">
    <property type="entry name" value="Winged helix-like DNA-binding domain superfamily/Winged helix DNA-binding domain"/>
    <property type="match status" value="1"/>
</dbReference>
<dbReference type="InterPro" id="IPR008984">
    <property type="entry name" value="SMAD_FHA_dom_sf"/>
</dbReference>
<dbReference type="PANTHER" id="PTHR45881:SF1">
    <property type="entry name" value="FORK HEAD PROTEIN HOMOLOG 2"/>
    <property type="match status" value="1"/>
</dbReference>
<keyword evidence="11" id="KW-1185">Reference proteome</keyword>
<dbReference type="PANTHER" id="PTHR45881">
    <property type="entry name" value="CHECKPOINT SUPPRESSOR 1-LIKE, ISOFORM A-RELATED"/>
    <property type="match status" value="1"/>
</dbReference>
<keyword evidence="2" id="KW-0805">Transcription regulation</keyword>
<dbReference type="EMBL" id="JAEPRD010000051">
    <property type="protein sequence ID" value="KAG2203462.1"/>
    <property type="molecule type" value="Genomic_DNA"/>
</dbReference>
<dbReference type="InterPro" id="IPR036390">
    <property type="entry name" value="WH_DNA-bd_sf"/>
</dbReference>
<sequence length="397" mass="44858">MATPAIDSAAAAIVAADPQPVQAYAKLEGDDFCYYIRTLQVTLGRKVKKPDNVDIPLGNIKSVSRQHARLFYNFTTQRFEMMVLGKNGAFVNEQFIEKDVTVPLENKTKIQIGEVSFIFLLPRMELEQAEKSIPIGYISRPQQLEKKSSKKRERSPMDEDDGEGDENEFKYIKQENNRRDMNPEDWVDSSSPEDPSLYVSKDVKPPFSYASLIAQAINSSRNKRMTLNGIYTFITTNFPYYQMASNGWQNSIRHNLSLNKGFVKVPRKDSEPGKGAFWTIDPIAQDMFKGKKHRFEESEDENSLVPVESDPEEEQEPPAAIALPSQIPTIEPELQAQLQNTIQQHLLDPISHPLPPSIAELLPHAISQLPPQLAKQLSTTLQSALKKRFNHTTSTSP</sequence>
<dbReference type="Pfam" id="PF00498">
    <property type="entry name" value="FHA"/>
    <property type="match status" value="1"/>
</dbReference>
<feature type="DNA-binding region" description="Fork-head" evidence="6">
    <location>
        <begin position="204"/>
        <end position="298"/>
    </location>
</feature>
<evidence type="ECO:0000259" key="9">
    <source>
        <dbReference type="PROSITE" id="PS50039"/>
    </source>
</evidence>
<dbReference type="InterPro" id="IPR000253">
    <property type="entry name" value="FHA_dom"/>
</dbReference>
<gene>
    <name evidence="10" type="ORF">INT47_008189</name>
</gene>
<evidence type="ECO:0000259" key="8">
    <source>
        <dbReference type="PROSITE" id="PS50006"/>
    </source>
</evidence>
<dbReference type="SUPFAM" id="SSF46785">
    <property type="entry name" value="Winged helix' DNA-binding domain"/>
    <property type="match status" value="1"/>
</dbReference>
<dbReference type="SMART" id="SM00240">
    <property type="entry name" value="FHA"/>
    <property type="match status" value="1"/>
</dbReference>
<evidence type="ECO:0000256" key="6">
    <source>
        <dbReference type="PROSITE-ProRule" id="PRU00089"/>
    </source>
</evidence>
<organism evidence="10 11">
    <name type="scientific">Mucor saturninus</name>
    <dbReference type="NCBI Taxonomy" id="64648"/>
    <lineage>
        <taxon>Eukaryota</taxon>
        <taxon>Fungi</taxon>
        <taxon>Fungi incertae sedis</taxon>
        <taxon>Mucoromycota</taxon>
        <taxon>Mucoromycotina</taxon>
        <taxon>Mucoromycetes</taxon>
        <taxon>Mucorales</taxon>
        <taxon>Mucorineae</taxon>
        <taxon>Mucoraceae</taxon>
        <taxon>Mucor</taxon>
    </lineage>
</organism>
<dbReference type="CDD" id="cd22701">
    <property type="entry name" value="FHA_FKH1-like"/>
    <property type="match status" value="1"/>
</dbReference>
<feature type="domain" description="Fork-head" evidence="9">
    <location>
        <begin position="204"/>
        <end position="298"/>
    </location>
</feature>
<dbReference type="InterPro" id="IPR001766">
    <property type="entry name" value="Fork_head_dom"/>
</dbReference>
<dbReference type="GO" id="GO:0000981">
    <property type="term" value="F:DNA-binding transcription factor activity, RNA polymerase II-specific"/>
    <property type="evidence" value="ECO:0007669"/>
    <property type="project" value="TreeGrafter"/>
</dbReference>
<keyword evidence="4" id="KW-0804">Transcription</keyword>
<dbReference type="PROSITE" id="PS00657">
    <property type="entry name" value="FORK_HEAD_1"/>
    <property type="match status" value="1"/>
</dbReference>
<evidence type="ECO:0000313" key="10">
    <source>
        <dbReference type="EMBL" id="KAG2203462.1"/>
    </source>
</evidence>
<accession>A0A8H7R2Y1</accession>